<dbReference type="InterPro" id="IPR017853">
    <property type="entry name" value="GH"/>
</dbReference>
<dbReference type="SUPFAM" id="SSF51011">
    <property type="entry name" value="Glycosyl hydrolase domain"/>
    <property type="match status" value="1"/>
</dbReference>
<dbReference type="SMART" id="SM00642">
    <property type="entry name" value="Aamy"/>
    <property type="match status" value="1"/>
</dbReference>
<dbReference type="Pfam" id="PF23915">
    <property type="entry name" value="SusG_C"/>
    <property type="match status" value="1"/>
</dbReference>
<evidence type="ECO:0000259" key="6">
    <source>
        <dbReference type="SMART" id="SM00642"/>
    </source>
</evidence>
<dbReference type="PANTHER" id="PTHR10357:SF179">
    <property type="entry name" value="NEUTRAL AND BASIC AMINO ACID TRANSPORT PROTEIN RBAT"/>
    <property type="match status" value="1"/>
</dbReference>
<feature type="domain" description="Glycosyl hydrolase family 13 catalytic" evidence="6">
    <location>
        <begin position="15"/>
        <end position="411"/>
    </location>
</feature>
<reference evidence="8" key="1">
    <citation type="submission" date="2017-02" db="EMBL/GenBank/DDBJ databases">
        <authorList>
            <person name="Varghese N."/>
            <person name="Submissions S."/>
        </authorList>
    </citation>
    <scope>NUCLEOTIDE SEQUENCE [LARGE SCALE GENOMIC DNA]</scope>
    <source>
        <strain evidence="8">DSM 22270</strain>
    </source>
</reference>
<dbReference type="Gene3D" id="3.90.400.10">
    <property type="entry name" value="Oligo-1,6-glucosidase, Domain 2"/>
    <property type="match status" value="1"/>
</dbReference>
<name>A0A1T5BAS4_9BACT</name>
<comment type="similarity">
    <text evidence="1 4">Belongs to the glycosyl hydrolase 13 family.</text>
</comment>
<keyword evidence="8" id="KW-1185">Reference proteome</keyword>
<dbReference type="InterPro" id="IPR045857">
    <property type="entry name" value="O16G_dom_2"/>
</dbReference>
<organism evidence="7 8">
    <name type="scientific">Dyadobacter psychrophilus</name>
    <dbReference type="NCBI Taxonomy" id="651661"/>
    <lineage>
        <taxon>Bacteria</taxon>
        <taxon>Pseudomonadati</taxon>
        <taxon>Bacteroidota</taxon>
        <taxon>Cytophagia</taxon>
        <taxon>Cytophagales</taxon>
        <taxon>Spirosomataceae</taxon>
        <taxon>Dyadobacter</taxon>
    </lineage>
</organism>
<dbReference type="InterPro" id="IPR006047">
    <property type="entry name" value="GH13_cat_dom"/>
</dbReference>
<dbReference type="EC" id="3.2.1.1" evidence="5"/>
<comment type="catalytic activity">
    <reaction evidence="5">
        <text>Endohydrolysis of (1-&gt;4)-alpha-D-glucosidic linkages in polysaccharides containing three or more (1-&gt;4)-alpha-linked D-glucose units.</text>
        <dbReference type="EC" id="3.2.1.1"/>
    </reaction>
</comment>
<keyword evidence="5" id="KW-0119">Carbohydrate metabolism</keyword>
<dbReference type="PRINTS" id="PR00110">
    <property type="entry name" value="ALPHAAMYLASE"/>
</dbReference>
<evidence type="ECO:0000256" key="1">
    <source>
        <dbReference type="ARBA" id="ARBA00008061"/>
    </source>
</evidence>
<dbReference type="STRING" id="651661.SAMN05660293_00200"/>
<dbReference type="EMBL" id="FUZA01000001">
    <property type="protein sequence ID" value="SKB44384.1"/>
    <property type="molecule type" value="Genomic_DNA"/>
</dbReference>
<evidence type="ECO:0000256" key="4">
    <source>
        <dbReference type="RuleBase" id="RU003615"/>
    </source>
</evidence>
<dbReference type="GO" id="GO:0043169">
    <property type="term" value="F:cation binding"/>
    <property type="evidence" value="ECO:0007669"/>
    <property type="project" value="InterPro"/>
</dbReference>
<dbReference type="RefSeq" id="WP_082212811.1">
    <property type="nucleotide sequence ID" value="NZ_FUZA01000001.1"/>
</dbReference>
<protein>
    <recommendedName>
        <fullName evidence="5">Alpha-amylase</fullName>
        <ecNumber evidence="5">3.2.1.1</ecNumber>
    </recommendedName>
</protein>
<dbReference type="Proteomes" id="UP000190897">
    <property type="component" value="Unassembled WGS sequence"/>
</dbReference>
<dbReference type="InterPro" id="IPR056300">
    <property type="entry name" value="SusG-like_C"/>
</dbReference>
<dbReference type="Pfam" id="PF00128">
    <property type="entry name" value="Alpha-amylase"/>
    <property type="match status" value="1"/>
</dbReference>
<evidence type="ECO:0000256" key="5">
    <source>
        <dbReference type="RuleBase" id="RU361134"/>
    </source>
</evidence>
<keyword evidence="3 5" id="KW-0326">Glycosidase</keyword>
<dbReference type="PANTHER" id="PTHR10357">
    <property type="entry name" value="ALPHA-AMYLASE FAMILY MEMBER"/>
    <property type="match status" value="1"/>
</dbReference>
<dbReference type="GO" id="GO:0004556">
    <property type="term" value="F:alpha-amylase activity"/>
    <property type="evidence" value="ECO:0007669"/>
    <property type="project" value="UniProtKB-UniRule"/>
</dbReference>
<evidence type="ECO:0000313" key="8">
    <source>
        <dbReference type="Proteomes" id="UP000190897"/>
    </source>
</evidence>
<dbReference type="AlphaFoldDB" id="A0A1T5BAS4"/>
<dbReference type="GO" id="GO:0009313">
    <property type="term" value="P:oligosaccharide catabolic process"/>
    <property type="evidence" value="ECO:0007669"/>
    <property type="project" value="TreeGrafter"/>
</dbReference>
<evidence type="ECO:0000256" key="2">
    <source>
        <dbReference type="ARBA" id="ARBA00022801"/>
    </source>
</evidence>
<proteinExistence type="inferred from homology"/>
<dbReference type="Gene3D" id="3.20.20.80">
    <property type="entry name" value="Glycosidases"/>
    <property type="match status" value="1"/>
</dbReference>
<dbReference type="SUPFAM" id="SSF51445">
    <property type="entry name" value="(Trans)glycosidases"/>
    <property type="match status" value="1"/>
</dbReference>
<keyword evidence="2 5" id="KW-0378">Hydrolase</keyword>
<gene>
    <name evidence="7" type="ORF">SAMN05660293_00200</name>
</gene>
<dbReference type="OrthoDB" id="9806009at2"/>
<evidence type="ECO:0000256" key="3">
    <source>
        <dbReference type="ARBA" id="ARBA00023295"/>
    </source>
</evidence>
<dbReference type="CDD" id="cd11316">
    <property type="entry name" value="AmyAc_bac2_AmyA"/>
    <property type="match status" value="1"/>
</dbReference>
<dbReference type="InterPro" id="IPR006046">
    <property type="entry name" value="Alpha_amylase"/>
</dbReference>
<sequence>MIADKSRFIPRVCYEIFVRSFCDSNGDGIGDLNGIISKLDYLADLGIEAIWLTPIHPSPSYHKYDVTDYYAIEPEYGTMDDFKKLLESARQRGIEIYLDLIINHTSTLHPWFSEARKSNANAYREFYWWMTPPQIEALGISKRETSDDSQVVYPWHENPEDPEKYYGLFFKGMPDLNYHSEALRAELEKIVRFWLVEIGVDGFRLDAARHVYPEWEKHLSVEFWQYFSKVVQDIKPDAFTVGEVWAETEEVAPYFRYLDATFHFDLSFALQRMLIGEKDEDIVEKLQASYAVFEKYNPLFVDAIMLTNHDQDRIASVTGNHKAKIKMAASILLTLPGQPYIYYGEEIGMLGTKPDPYIREPFIWSEDSENSGTPSWIDAQFSQIGTVAPLSSQTGDPDSVFHHYKTLINLRKSEPALSQIFAPNLHRVCLQDDQMLAYFRPHVDKSLVIIHNLSSYHKPILMPEDKSDFTHILFSTDPQHSGTLQTMQLAPHSSLILASHS</sequence>
<accession>A0A1T5BAS4</accession>
<evidence type="ECO:0000313" key="7">
    <source>
        <dbReference type="EMBL" id="SKB44384.1"/>
    </source>
</evidence>